<dbReference type="EMBL" id="KV745287">
    <property type="protein sequence ID" value="OCK75683.1"/>
    <property type="molecule type" value="Genomic_DNA"/>
</dbReference>
<accession>A0A8E2E1U5</accession>
<evidence type="ECO:0000313" key="3">
    <source>
        <dbReference type="Proteomes" id="UP000250266"/>
    </source>
</evidence>
<feature type="compositionally biased region" description="Basic and acidic residues" evidence="1">
    <location>
        <begin position="166"/>
        <end position="179"/>
    </location>
</feature>
<evidence type="ECO:0000256" key="1">
    <source>
        <dbReference type="SAM" id="MobiDB-lite"/>
    </source>
</evidence>
<keyword evidence="3" id="KW-1185">Reference proteome</keyword>
<name>A0A8E2E1U5_9PEZI</name>
<feature type="compositionally biased region" description="Basic and acidic residues" evidence="1">
    <location>
        <begin position="196"/>
        <end position="230"/>
    </location>
</feature>
<organism evidence="2 3">
    <name type="scientific">Lepidopterella palustris CBS 459.81</name>
    <dbReference type="NCBI Taxonomy" id="1314670"/>
    <lineage>
        <taxon>Eukaryota</taxon>
        <taxon>Fungi</taxon>
        <taxon>Dikarya</taxon>
        <taxon>Ascomycota</taxon>
        <taxon>Pezizomycotina</taxon>
        <taxon>Dothideomycetes</taxon>
        <taxon>Pleosporomycetidae</taxon>
        <taxon>Mytilinidiales</taxon>
        <taxon>Argynnaceae</taxon>
        <taxon>Lepidopterella</taxon>
    </lineage>
</organism>
<evidence type="ECO:0000313" key="2">
    <source>
        <dbReference type="EMBL" id="OCK75683.1"/>
    </source>
</evidence>
<gene>
    <name evidence="2" type="ORF">K432DRAFT_446537</name>
</gene>
<reference evidence="2 3" key="1">
    <citation type="journal article" date="2016" name="Nat. Commun.">
        <title>Ectomycorrhizal ecology is imprinted in the genome of the dominant symbiotic fungus Cenococcum geophilum.</title>
        <authorList>
            <consortium name="DOE Joint Genome Institute"/>
            <person name="Peter M."/>
            <person name="Kohler A."/>
            <person name="Ohm R.A."/>
            <person name="Kuo A."/>
            <person name="Krutzmann J."/>
            <person name="Morin E."/>
            <person name="Arend M."/>
            <person name="Barry K.W."/>
            <person name="Binder M."/>
            <person name="Choi C."/>
            <person name="Clum A."/>
            <person name="Copeland A."/>
            <person name="Grisel N."/>
            <person name="Haridas S."/>
            <person name="Kipfer T."/>
            <person name="LaButti K."/>
            <person name="Lindquist E."/>
            <person name="Lipzen A."/>
            <person name="Maire R."/>
            <person name="Meier B."/>
            <person name="Mihaltcheva S."/>
            <person name="Molinier V."/>
            <person name="Murat C."/>
            <person name="Poggeler S."/>
            <person name="Quandt C.A."/>
            <person name="Sperisen C."/>
            <person name="Tritt A."/>
            <person name="Tisserant E."/>
            <person name="Crous P.W."/>
            <person name="Henrissat B."/>
            <person name="Nehls U."/>
            <person name="Egli S."/>
            <person name="Spatafora J.W."/>
            <person name="Grigoriev I.V."/>
            <person name="Martin F.M."/>
        </authorList>
    </citation>
    <scope>NUCLEOTIDE SEQUENCE [LARGE SCALE GENOMIC DNA]</scope>
    <source>
        <strain evidence="2 3">CBS 459.81</strain>
    </source>
</reference>
<dbReference type="Proteomes" id="UP000250266">
    <property type="component" value="Unassembled WGS sequence"/>
</dbReference>
<proteinExistence type="predicted"/>
<dbReference type="AlphaFoldDB" id="A0A8E2E1U5"/>
<feature type="compositionally biased region" description="Basic and acidic residues" evidence="1">
    <location>
        <begin position="254"/>
        <end position="282"/>
    </location>
</feature>
<feature type="region of interest" description="Disordered" evidence="1">
    <location>
        <begin position="152"/>
        <end position="230"/>
    </location>
</feature>
<protein>
    <submittedName>
        <fullName evidence="2">Uncharacterized protein</fullName>
    </submittedName>
</protein>
<sequence>MPADIWFPEPSGHNVLRDLVYSHAEIWFRKAVSTTTLDLTARHGGSKVFCRRLVKMELTLAVPILHLFLTSPQQYFIRNQNLALKTKFRQRQEAILPLRSAYLVTASRLLAQTPAEDEHGGDYQKHIQSYNEGVEDDELKIAGRKRRAQAAEAGMAVVEEGEEGEGERRRGERRVREEESGSGSESGEGGKKRRGQKTEENQLEERERAKEEHDREEVREKLREELRPELREEVRAELLKELSELVCESVRNQLRKEQENREAGEASRITDKKLGKQGRHSE</sequence>
<feature type="region of interest" description="Disordered" evidence="1">
    <location>
        <begin position="253"/>
        <end position="282"/>
    </location>
</feature>